<dbReference type="GO" id="GO:0016301">
    <property type="term" value="F:kinase activity"/>
    <property type="evidence" value="ECO:0007669"/>
    <property type="project" value="UniProtKB-KW"/>
</dbReference>
<evidence type="ECO:0000256" key="15">
    <source>
        <dbReference type="SAM" id="Phobius"/>
    </source>
</evidence>
<protein>
    <recommendedName>
        <fullName evidence="3">histidine kinase</fullName>
        <ecNumber evidence="3">2.7.13.3</ecNumber>
    </recommendedName>
</protein>
<dbReference type="PROSITE" id="PS50885">
    <property type="entry name" value="HAMP"/>
    <property type="match status" value="1"/>
</dbReference>
<dbReference type="SUPFAM" id="SSF55874">
    <property type="entry name" value="ATPase domain of HSP90 chaperone/DNA topoisomerase II/histidine kinase"/>
    <property type="match status" value="1"/>
</dbReference>
<keyword evidence="9" id="KW-0547">Nucleotide-binding</keyword>
<evidence type="ECO:0000313" key="18">
    <source>
        <dbReference type="EMBL" id="GAA5192979.1"/>
    </source>
</evidence>
<dbReference type="PROSITE" id="PS50109">
    <property type="entry name" value="HIS_KIN"/>
    <property type="match status" value="1"/>
</dbReference>
<evidence type="ECO:0000256" key="6">
    <source>
        <dbReference type="ARBA" id="ARBA00022553"/>
    </source>
</evidence>
<dbReference type="Pfam" id="PF00672">
    <property type="entry name" value="HAMP"/>
    <property type="match status" value="1"/>
</dbReference>
<evidence type="ECO:0000256" key="4">
    <source>
        <dbReference type="ARBA" id="ARBA00022475"/>
    </source>
</evidence>
<dbReference type="Gene3D" id="3.30.565.10">
    <property type="entry name" value="Histidine kinase-like ATPase, C-terminal domain"/>
    <property type="match status" value="1"/>
</dbReference>
<dbReference type="InterPro" id="IPR003661">
    <property type="entry name" value="HisK_dim/P_dom"/>
</dbReference>
<proteinExistence type="predicted"/>
<evidence type="ECO:0000256" key="5">
    <source>
        <dbReference type="ARBA" id="ARBA00022519"/>
    </source>
</evidence>
<evidence type="ECO:0000256" key="11">
    <source>
        <dbReference type="ARBA" id="ARBA00022840"/>
    </source>
</evidence>
<gene>
    <name evidence="18" type="primary">envZ</name>
    <name evidence="18" type="ORF">GCM10025772_23380</name>
</gene>
<evidence type="ECO:0000256" key="14">
    <source>
        <dbReference type="ARBA" id="ARBA00023136"/>
    </source>
</evidence>
<accession>A0ABP9SC20</accession>
<evidence type="ECO:0000259" key="17">
    <source>
        <dbReference type="PROSITE" id="PS50885"/>
    </source>
</evidence>
<dbReference type="SUPFAM" id="SSF47384">
    <property type="entry name" value="Homodimeric domain of signal transducing histidine kinase"/>
    <property type="match status" value="1"/>
</dbReference>
<keyword evidence="14 15" id="KW-0472">Membrane</keyword>
<feature type="domain" description="Histidine kinase" evidence="16">
    <location>
        <begin position="237"/>
        <end position="436"/>
    </location>
</feature>
<evidence type="ECO:0000259" key="16">
    <source>
        <dbReference type="PROSITE" id="PS50109"/>
    </source>
</evidence>
<comment type="catalytic activity">
    <reaction evidence="1">
        <text>ATP + protein L-histidine = ADP + protein N-phospho-L-histidine.</text>
        <dbReference type="EC" id="2.7.13.3"/>
    </reaction>
</comment>
<keyword evidence="8 15" id="KW-0812">Transmembrane</keyword>
<dbReference type="SMART" id="SM00388">
    <property type="entry name" value="HisKA"/>
    <property type="match status" value="1"/>
</dbReference>
<dbReference type="InterPro" id="IPR036097">
    <property type="entry name" value="HisK_dim/P_sf"/>
</dbReference>
<keyword evidence="19" id="KW-1185">Reference proteome</keyword>
<dbReference type="InterPro" id="IPR005467">
    <property type="entry name" value="His_kinase_dom"/>
</dbReference>
<dbReference type="NCBIfam" id="NF007004">
    <property type="entry name" value="PRK09467.1"/>
    <property type="match status" value="1"/>
</dbReference>
<dbReference type="Pfam" id="PF00512">
    <property type="entry name" value="HisKA"/>
    <property type="match status" value="1"/>
</dbReference>
<keyword evidence="7" id="KW-0808">Transferase</keyword>
<evidence type="ECO:0000256" key="8">
    <source>
        <dbReference type="ARBA" id="ARBA00022692"/>
    </source>
</evidence>
<dbReference type="InterPro" id="IPR050980">
    <property type="entry name" value="2C_sensor_his_kinase"/>
</dbReference>
<keyword evidence="10 18" id="KW-0418">Kinase</keyword>
<evidence type="ECO:0000256" key="13">
    <source>
        <dbReference type="ARBA" id="ARBA00023012"/>
    </source>
</evidence>
<dbReference type="CDD" id="cd00082">
    <property type="entry name" value="HisKA"/>
    <property type="match status" value="1"/>
</dbReference>
<dbReference type="EC" id="2.7.13.3" evidence="3"/>
<name>A0ABP9SC20_9GAMM</name>
<dbReference type="InterPro" id="IPR004358">
    <property type="entry name" value="Sig_transdc_His_kin-like_C"/>
</dbReference>
<dbReference type="CDD" id="cd06225">
    <property type="entry name" value="HAMP"/>
    <property type="match status" value="1"/>
</dbReference>
<dbReference type="InterPro" id="IPR003660">
    <property type="entry name" value="HAMP_dom"/>
</dbReference>
<dbReference type="RefSeq" id="WP_345317242.1">
    <property type="nucleotide sequence ID" value="NZ_BAABLF010000014.1"/>
</dbReference>
<comment type="caution">
    <text evidence="18">The sequence shown here is derived from an EMBL/GenBank/DDBJ whole genome shotgun (WGS) entry which is preliminary data.</text>
</comment>
<dbReference type="EMBL" id="BAABLF010000014">
    <property type="protein sequence ID" value="GAA5192979.1"/>
    <property type="molecule type" value="Genomic_DNA"/>
</dbReference>
<dbReference type="SMART" id="SM00387">
    <property type="entry name" value="HATPase_c"/>
    <property type="match status" value="1"/>
</dbReference>
<evidence type="ECO:0000313" key="19">
    <source>
        <dbReference type="Proteomes" id="UP001501600"/>
    </source>
</evidence>
<keyword evidence="4" id="KW-1003">Cell membrane</keyword>
<dbReference type="Gene3D" id="1.10.287.130">
    <property type="match status" value="1"/>
</dbReference>
<evidence type="ECO:0000256" key="2">
    <source>
        <dbReference type="ARBA" id="ARBA00004429"/>
    </source>
</evidence>
<keyword evidence="6" id="KW-0597">Phosphoprotein</keyword>
<dbReference type="Proteomes" id="UP001501600">
    <property type="component" value="Unassembled WGS sequence"/>
</dbReference>
<dbReference type="SMART" id="SM00304">
    <property type="entry name" value="HAMP"/>
    <property type="match status" value="1"/>
</dbReference>
<evidence type="ECO:0000256" key="7">
    <source>
        <dbReference type="ARBA" id="ARBA00022679"/>
    </source>
</evidence>
<feature type="transmembrane region" description="Helical" evidence="15">
    <location>
        <begin position="157"/>
        <end position="176"/>
    </location>
</feature>
<keyword evidence="13" id="KW-0902">Two-component regulatory system</keyword>
<dbReference type="InterPro" id="IPR036890">
    <property type="entry name" value="HATPase_C_sf"/>
</dbReference>
<keyword evidence="11" id="KW-0067">ATP-binding</keyword>
<keyword evidence="12 15" id="KW-1133">Transmembrane helix</keyword>
<dbReference type="InterPro" id="IPR003594">
    <property type="entry name" value="HATPase_dom"/>
</dbReference>
<organism evidence="18 19">
    <name type="scientific">Ferrimonas gelatinilytica</name>
    <dbReference type="NCBI Taxonomy" id="1255257"/>
    <lineage>
        <taxon>Bacteria</taxon>
        <taxon>Pseudomonadati</taxon>
        <taxon>Pseudomonadota</taxon>
        <taxon>Gammaproteobacteria</taxon>
        <taxon>Alteromonadales</taxon>
        <taxon>Ferrimonadaceae</taxon>
        <taxon>Ferrimonas</taxon>
    </lineage>
</organism>
<keyword evidence="5" id="KW-0997">Cell inner membrane</keyword>
<reference evidence="19" key="1">
    <citation type="journal article" date="2019" name="Int. J. Syst. Evol. Microbiol.">
        <title>The Global Catalogue of Microorganisms (GCM) 10K type strain sequencing project: providing services to taxonomists for standard genome sequencing and annotation.</title>
        <authorList>
            <consortium name="The Broad Institute Genomics Platform"/>
            <consortium name="The Broad Institute Genome Sequencing Center for Infectious Disease"/>
            <person name="Wu L."/>
            <person name="Ma J."/>
        </authorList>
    </citation>
    <scope>NUCLEOTIDE SEQUENCE [LARGE SCALE GENOMIC DNA]</scope>
    <source>
        <strain evidence="19">JCM 18720</strain>
    </source>
</reference>
<dbReference type="PRINTS" id="PR00344">
    <property type="entry name" value="BCTRLSENSOR"/>
</dbReference>
<dbReference type="PANTHER" id="PTHR44936">
    <property type="entry name" value="SENSOR PROTEIN CREC"/>
    <property type="match status" value="1"/>
</dbReference>
<sequence>MPRTLLPRSNFGQTVLLIGSLLLVNQLVSYLSVLAYVVKPSTQQMVQLLSRQVELVFSDLQLDIEHLTPLDALKAKLADDPHMEAFTAREADAAGVKQATFYRLLSDQMSTYLGGKARVKLSTGEKFQVWIQPPQAPDGWIRVSLSSFDDSFVNNPLVIYLLAIGTLSVLGGWWFARLQSRPLRRLQRAALQVSRGVFPKPLPLSGSAEVMEVTKAFNQMAASMARLETDRNLLLAGVSHDLRTPLTRIRLSAEMMSQEDEFLKSGIEHDIDDMNAIIDQFIAFIRGHQDESRQLLNINELLTEVANLEEVRGGELELALGETSAVPMQPVAIKRVINNLVENGQRYGHGWLRLSSGQEPGWIWFKVEDNGDGIPLTQLEAMFQPFHQGDKARGGAGSGLGLTIVRRIIEHHGGEIHVANRRAGGLEVKVRLPREEA</sequence>
<evidence type="ECO:0000256" key="9">
    <source>
        <dbReference type="ARBA" id="ARBA00022741"/>
    </source>
</evidence>
<dbReference type="Pfam" id="PF02518">
    <property type="entry name" value="HATPase_c"/>
    <property type="match status" value="1"/>
</dbReference>
<comment type="subcellular location">
    <subcellularLocation>
        <location evidence="2">Cell inner membrane</location>
        <topology evidence="2">Multi-pass membrane protein</topology>
    </subcellularLocation>
</comment>
<evidence type="ECO:0000256" key="10">
    <source>
        <dbReference type="ARBA" id="ARBA00022777"/>
    </source>
</evidence>
<feature type="domain" description="HAMP" evidence="17">
    <location>
        <begin position="177"/>
        <end position="229"/>
    </location>
</feature>
<evidence type="ECO:0000256" key="3">
    <source>
        <dbReference type="ARBA" id="ARBA00012438"/>
    </source>
</evidence>
<dbReference type="PANTHER" id="PTHR44936:SF5">
    <property type="entry name" value="SENSOR HISTIDINE KINASE ENVZ"/>
    <property type="match status" value="1"/>
</dbReference>
<feature type="transmembrane region" description="Helical" evidence="15">
    <location>
        <begin position="15"/>
        <end position="38"/>
    </location>
</feature>
<evidence type="ECO:0000256" key="1">
    <source>
        <dbReference type="ARBA" id="ARBA00000085"/>
    </source>
</evidence>
<evidence type="ECO:0000256" key="12">
    <source>
        <dbReference type="ARBA" id="ARBA00022989"/>
    </source>
</evidence>